<dbReference type="Proteomes" id="UP000294847">
    <property type="component" value="Chromosome 5"/>
</dbReference>
<proteinExistence type="predicted"/>
<evidence type="ECO:0000313" key="4">
    <source>
        <dbReference type="Proteomes" id="UP000294847"/>
    </source>
</evidence>
<dbReference type="EMBL" id="CP034208">
    <property type="protein sequence ID" value="QBZ62634.1"/>
    <property type="molecule type" value="Genomic_DNA"/>
</dbReference>
<feature type="region of interest" description="Disordered" evidence="1">
    <location>
        <begin position="364"/>
        <end position="383"/>
    </location>
</feature>
<keyword evidence="2" id="KW-0812">Transmembrane</keyword>
<evidence type="ECO:0000256" key="2">
    <source>
        <dbReference type="SAM" id="Phobius"/>
    </source>
</evidence>
<evidence type="ECO:0000313" key="3">
    <source>
        <dbReference type="EMBL" id="QBZ62634.1"/>
    </source>
</evidence>
<feature type="region of interest" description="Disordered" evidence="1">
    <location>
        <begin position="54"/>
        <end position="83"/>
    </location>
</feature>
<feature type="compositionally biased region" description="Low complexity" evidence="1">
    <location>
        <begin position="429"/>
        <end position="442"/>
    </location>
</feature>
<gene>
    <name evidence="3" type="ORF">PoMZ_11517</name>
</gene>
<accession>A0A4P7NKK7</accession>
<feature type="compositionally biased region" description="Polar residues" evidence="1">
    <location>
        <begin position="180"/>
        <end position="202"/>
    </location>
</feature>
<feature type="compositionally biased region" description="Low complexity" evidence="1">
    <location>
        <begin position="499"/>
        <end position="509"/>
    </location>
</feature>
<feature type="region of interest" description="Disordered" evidence="1">
    <location>
        <begin position="416"/>
        <end position="530"/>
    </location>
</feature>
<feature type="region of interest" description="Disordered" evidence="1">
    <location>
        <begin position="149"/>
        <end position="202"/>
    </location>
</feature>
<feature type="compositionally biased region" description="Basic and acidic residues" evidence="1">
    <location>
        <begin position="416"/>
        <end position="428"/>
    </location>
</feature>
<feature type="compositionally biased region" description="Polar residues" evidence="1">
    <location>
        <begin position="265"/>
        <end position="281"/>
    </location>
</feature>
<name>A0A4P7NKK7_PYROR</name>
<evidence type="ECO:0000256" key="1">
    <source>
        <dbReference type="SAM" id="MobiDB-lite"/>
    </source>
</evidence>
<keyword evidence="2" id="KW-1133">Transmembrane helix</keyword>
<sequence>MQESLAFSIYHYYPRRLRFLCAFQATALLFPLIAVVVDADPILTRLSTAHTPPHISSILSPRRPQESEDESSPKPLFPGYAGPDPKPSPYLPAQIGGIVGAYAVTLVIVAILLLSLSSVRKRRLKAAEELNDIEDGELQYPTFQEVIPQNNQGGFPPHPSGPYPLTIDTSNRYYPPSQPQSPRNFSYPNNNSPSRTEHSTNYIPSPVSTILAPGVDLSVDQSVVATDRQMAQQQLEDMYKLVMEQEAAKEAGVVLDSPVVPGARHSQQQQPELTKASTSTLAKKEKRGKPANLDLGFTHEKKESKASSFFASLKSPRKKKVQGINISSPIMTPMSGTFPRGPEGQEMSTIPPRQYAPAAPPPIPHYQYHHSNGSNSSIGNVPRRAATMPLTPEMSPQSTQSIDGRIGAQLMSNPKPYREQQEQMELHLQHQYRQQSISSQRQLDPYGPRRPGDHSRNVSSSTSEADPVSAASDKSTTPLVGLGLPLSPKPNVTRFPADSLRSLPSSPRPGASFSLPLSPKPGASFSRSNVPSAVRTGGALPLRAYEPALQSPNAIARTTKETTFERTGPMSPGGGPLTGAAVPYSPYQPFSPVIPMTPSLVTREDRRRMRRLEPKTPTLEMVKNAEDIW</sequence>
<feature type="region of interest" description="Disordered" evidence="1">
    <location>
        <begin position="327"/>
        <end position="348"/>
    </location>
</feature>
<protein>
    <submittedName>
        <fullName evidence="3">Uncharacterized protein</fullName>
    </submittedName>
</protein>
<keyword evidence="2" id="KW-0472">Membrane</keyword>
<reference evidence="3 4" key="1">
    <citation type="journal article" date="2019" name="Mol. Biol. Evol.">
        <title>Blast fungal genomes show frequent chromosomal changes, gene gains and losses, and effector gene turnover.</title>
        <authorList>
            <person name="Gomez Luciano L.B."/>
            <person name="Jason Tsai I."/>
            <person name="Chuma I."/>
            <person name="Tosa Y."/>
            <person name="Chen Y.H."/>
            <person name="Li J.Y."/>
            <person name="Li M.Y."/>
            <person name="Jade Lu M.Y."/>
            <person name="Nakayashiki H."/>
            <person name="Li W.H."/>
        </authorList>
    </citation>
    <scope>NUCLEOTIDE SEQUENCE [LARGE SCALE GENOMIC DNA]</scope>
    <source>
        <strain evidence="3">MZ5-1-6</strain>
    </source>
</reference>
<dbReference type="AlphaFoldDB" id="A0A4P7NKK7"/>
<feature type="compositionally biased region" description="Low complexity" evidence="1">
    <location>
        <begin position="365"/>
        <end position="380"/>
    </location>
</feature>
<feature type="transmembrane region" description="Helical" evidence="2">
    <location>
        <begin position="95"/>
        <end position="116"/>
    </location>
</feature>
<feature type="region of interest" description="Disordered" evidence="1">
    <location>
        <begin position="262"/>
        <end position="292"/>
    </location>
</feature>
<organism evidence="3 4">
    <name type="scientific">Pyricularia oryzae</name>
    <name type="common">Rice blast fungus</name>
    <name type="synonym">Magnaporthe oryzae</name>
    <dbReference type="NCBI Taxonomy" id="318829"/>
    <lineage>
        <taxon>Eukaryota</taxon>
        <taxon>Fungi</taxon>
        <taxon>Dikarya</taxon>
        <taxon>Ascomycota</taxon>
        <taxon>Pezizomycotina</taxon>
        <taxon>Sordariomycetes</taxon>
        <taxon>Sordariomycetidae</taxon>
        <taxon>Magnaporthales</taxon>
        <taxon>Pyriculariaceae</taxon>
        <taxon>Pyricularia</taxon>
    </lineage>
</organism>